<dbReference type="RefSeq" id="WP_266350591.1">
    <property type="nucleotide sequence ID" value="NZ_JAPKNG010000006.1"/>
</dbReference>
<evidence type="ECO:0000256" key="1">
    <source>
        <dbReference type="ARBA" id="ARBA00008270"/>
    </source>
</evidence>
<dbReference type="Proteomes" id="UP001241603">
    <property type="component" value="Unassembled WGS sequence"/>
</dbReference>
<reference evidence="2 3" key="1">
    <citation type="submission" date="2023-07" db="EMBL/GenBank/DDBJ databases">
        <title>Genomic Encyclopedia of Type Strains, Phase IV (KMG-IV): sequencing the most valuable type-strain genomes for metagenomic binning, comparative biology and taxonomic classification.</title>
        <authorList>
            <person name="Goeker M."/>
        </authorList>
    </citation>
    <scope>NUCLEOTIDE SEQUENCE [LARGE SCALE GENOMIC DNA]</scope>
    <source>
        <strain evidence="2 3">B6-8</strain>
    </source>
</reference>
<evidence type="ECO:0000313" key="3">
    <source>
        <dbReference type="Proteomes" id="UP001241603"/>
    </source>
</evidence>
<organism evidence="2 3">
    <name type="scientific">Kaistia dalseonensis</name>
    <dbReference type="NCBI Taxonomy" id="410840"/>
    <lineage>
        <taxon>Bacteria</taxon>
        <taxon>Pseudomonadati</taxon>
        <taxon>Pseudomonadota</taxon>
        <taxon>Alphaproteobacteria</taxon>
        <taxon>Hyphomicrobiales</taxon>
        <taxon>Kaistiaceae</taxon>
        <taxon>Kaistia</taxon>
    </lineage>
</organism>
<name>A0ABU0HBL7_9HYPH</name>
<dbReference type="Pfam" id="PF02567">
    <property type="entry name" value="PhzC-PhzF"/>
    <property type="match status" value="1"/>
</dbReference>
<keyword evidence="3" id="KW-1185">Reference proteome</keyword>
<dbReference type="PIRSF" id="PIRSF016184">
    <property type="entry name" value="PhzC_PhzF"/>
    <property type="match status" value="1"/>
</dbReference>
<proteinExistence type="inferred from homology"/>
<comment type="caution">
    <text evidence="2">The sequence shown here is derived from an EMBL/GenBank/DDBJ whole genome shotgun (WGS) entry which is preliminary data.</text>
</comment>
<dbReference type="SUPFAM" id="SSF54506">
    <property type="entry name" value="Diaminopimelate epimerase-like"/>
    <property type="match status" value="1"/>
</dbReference>
<dbReference type="PANTHER" id="PTHR13774:SF32">
    <property type="entry name" value="ANTISENSE-ENHANCING SEQUENCE 1"/>
    <property type="match status" value="1"/>
</dbReference>
<accession>A0ABU0HBL7</accession>
<gene>
    <name evidence="2" type="ORF">QO014_004106</name>
</gene>
<sequence>MSRRYVLLDVFANRPLEGNQLAVVLDSEGLDGARMQAIAAEFNIAETVFVLPPERPGHRARIRIFTPARELPFAGHPTVGSAVLLALEDFGDSAPGRDAMMVLEEEIGFVRCAVALKSQSLGHAIFDVPSLSRRTDDPLHGEAIAAALGLTTSDLGFENHTVSGFSAGKPYIFVPVRDLSVMARLRPQAHLWEKGFPGDLAAYVYTRETTVQDHHFRARMFWLGKGFVEDPATGSAAAGFAGPVLAFDQLPTGTHRFFIEQGFEMGRPSLIALEIDVSHGALHATRIGGDAVVVGRGMLDL</sequence>
<dbReference type="GO" id="GO:0102943">
    <property type="term" value="F:trans-2,3-dihydro-3-hydroxy-anthranilate isomerase activity"/>
    <property type="evidence" value="ECO:0007669"/>
    <property type="project" value="UniProtKB-EC"/>
</dbReference>
<keyword evidence="2" id="KW-0413">Isomerase</keyword>
<dbReference type="Gene3D" id="3.10.310.10">
    <property type="entry name" value="Diaminopimelate Epimerase, Chain A, domain 1"/>
    <property type="match status" value="2"/>
</dbReference>
<dbReference type="PANTHER" id="PTHR13774">
    <property type="entry name" value="PHENAZINE BIOSYNTHESIS PROTEIN"/>
    <property type="match status" value="1"/>
</dbReference>
<dbReference type="NCBIfam" id="TIGR00654">
    <property type="entry name" value="PhzF_family"/>
    <property type="match status" value="1"/>
</dbReference>
<evidence type="ECO:0000313" key="2">
    <source>
        <dbReference type="EMBL" id="MDQ0439700.1"/>
    </source>
</evidence>
<dbReference type="EMBL" id="JAUSVO010000006">
    <property type="protein sequence ID" value="MDQ0439700.1"/>
    <property type="molecule type" value="Genomic_DNA"/>
</dbReference>
<protein>
    <submittedName>
        <fullName evidence="2">Trans-2,3-dihydro-3-hydroxyanthranilate isomerase</fullName>
        <ecNumber evidence="2">5.3.3.17</ecNumber>
    </submittedName>
</protein>
<comment type="similarity">
    <text evidence="1">Belongs to the PhzF family.</text>
</comment>
<dbReference type="InterPro" id="IPR003719">
    <property type="entry name" value="Phenazine_PhzF-like"/>
</dbReference>
<dbReference type="EC" id="5.3.3.17" evidence="2"/>